<dbReference type="AlphaFoldDB" id="A0AAV5K120"/>
<gene>
    <name evidence="2" type="ORF">SLEP1_g27393</name>
</gene>
<feature type="region of interest" description="Disordered" evidence="1">
    <location>
        <begin position="81"/>
        <end position="101"/>
    </location>
</feature>
<protein>
    <submittedName>
        <fullName evidence="2">Uncharacterized protein</fullName>
    </submittedName>
</protein>
<sequence length="115" mass="11962">MEFYAMAGMLEFWRSLLRQSKPSTLTAAGLRPYFILTHPPLRVADDGDDKPDGDGICSDGMGVSLSSPKRASCTSGLAALLGGDPQKNGGDEATGVTGGSVTKSSCITPKILVNQ</sequence>
<name>A0AAV5K120_9ROSI</name>
<organism evidence="2 3">
    <name type="scientific">Rubroshorea leprosula</name>
    <dbReference type="NCBI Taxonomy" id="152421"/>
    <lineage>
        <taxon>Eukaryota</taxon>
        <taxon>Viridiplantae</taxon>
        <taxon>Streptophyta</taxon>
        <taxon>Embryophyta</taxon>
        <taxon>Tracheophyta</taxon>
        <taxon>Spermatophyta</taxon>
        <taxon>Magnoliopsida</taxon>
        <taxon>eudicotyledons</taxon>
        <taxon>Gunneridae</taxon>
        <taxon>Pentapetalae</taxon>
        <taxon>rosids</taxon>
        <taxon>malvids</taxon>
        <taxon>Malvales</taxon>
        <taxon>Dipterocarpaceae</taxon>
        <taxon>Rubroshorea</taxon>
    </lineage>
</organism>
<evidence type="ECO:0000313" key="3">
    <source>
        <dbReference type="Proteomes" id="UP001054252"/>
    </source>
</evidence>
<dbReference type="EMBL" id="BPVZ01000046">
    <property type="protein sequence ID" value="GKV16811.1"/>
    <property type="molecule type" value="Genomic_DNA"/>
</dbReference>
<reference evidence="2 3" key="1">
    <citation type="journal article" date="2021" name="Commun. Biol.">
        <title>The genome of Shorea leprosula (Dipterocarpaceae) highlights the ecological relevance of drought in aseasonal tropical rainforests.</title>
        <authorList>
            <person name="Ng K.K.S."/>
            <person name="Kobayashi M.J."/>
            <person name="Fawcett J.A."/>
            <person name="Hatakeyama M."/>
            <person name="Paape T."/>
            <person name="Ng C.H."/>
            <person name="Ang C.C."/>
            <person name="Tnah L.H."/>
            <person name="Lee C.T."/>
            <person name="Nishiyama T."/>
            <person name="Sese J."/>
            <person name="O'Brien M.J."/>
            <person name="Copetti D."/>
            <person name="Mohd Noor M.I."/>
            <person name="Ong R.C."/>
            <person name="Putra M."/>
            <person name="Sireger I.Z."/>
            <person name="Indrioko S."/>
            <person name="Kosugi Y."/>
            <person name="Izuno A."/>
            <person name="Isagi Y."/>
            <person name="Lee S.L."/>
            <person name="Shimizu K.K."/>
        </authorList>
    </citation>
    <scope>NUCLEOTIDE SEQUENCE [LARGE SCALE GENOMIC DNA]</scope>
    <source>
        <strain evidence="2">214</strain>
    </source>
</reference>
<keyword evidence="3" id="KW-1185">Reference proteome</keyword>
<evidence type="ECO:0000313" key="2">
    <source>
        <dbReference type="EMBL" id="GKV16811.1"/>
    </source>
</evidence>
<evidence type="ECO:0000256" key="1">
    <source>
        <dbReference type="SAM" id="MobiDB-lite"/>
    </source>
</evidence>
<accession>A0AAV5K120</accession>
<proteinExistence type="predicted"/>
<comment type="caution">
    <text evidence="2">The sequence shown here is derived from an EMBL/GenBank/DDBJ whole genome shotgun (WGS) entry which is preliminary data.</text>
</comment>
<dbReference type="Proteomes" id="UP001054252">
    <property type="component" value="Unassembled WGS sequence"/>
</dbReference>